<dbReference type="AlphaFoldDB" id="A0A1D8GF63"/>
<dbReference type="Proteomes" id="UP000095743">
    <property type="component" value="Chromosome"/>
</dbReference>
<dbReference type="InterPro" id="IPR000524">
    <property type="entry name" value="Tscrpt_reg_HTH_GntR"/>
</dbReference>
<keyword evidence="1" id="KW-0805">Transcription regulation</keyword>
<keyword evidence="2" id="KW-0238">DNA-binding</keyword>
<dbReference type="EMBL" id="CP017269">
    <property type="protein sequence ID" value="AOT69534.1"/>
    <property type="molecule type" value="Genomic_DNA"/>
</dbReference>
<dbReference type="SUPFAM" id="SSF48008">
    <property type="entry name" value="GntR ligand-binding domain-like"/>
    <property type="match status" value="1"/>
</dbReference>
<dbReference type="SMART" id="SM00895">
    <property type="entry name" value="FCD"/>
    <property type="match status" value="1"/>
</dbReference>
<dbReference type="PANTHER" id="PTHR43537:SF24">
    <property type="entry name" value="GLUCONATE OPERON TRANSCRIPTIONAL REPRESSOR"/>
    <property type="match status" value="1"/>
</dbReference>
<feature type="domain" description="HTH gntR-type" evidence="4">
    <location>
        <begin position="4"/>
        <end position="71"/>
    </location>
</feature>
<name>A0A1D8GF63_9FIRM</name>
<dbReference type="Pfam" id="PF07729">
    <property type="entry name" value="FCD"/>
    <property type="match status" value="1"/>
</dbReference>
<dbReference type="RefSeq" id="WP_069975311.1">
    <property type="nucleotide sequence ID" value="NZ_CP017269.1"/>
</dbReference>
<evidence type="ECO:0000256" key="1">
    <source>
        <dbReference type="ARBA" id="ARBA00023015"/>
    </source>
</evidence>
<organism evidence="5 6">
    <name type="scientific">Geosporobacter ferrireducens</name>
    <dbReference type="NCBI Taxonomy" id="1424294"/>
    <lineage>
        <taxon>Bacteria</taxon>
        <taxon>Bacillati</taxon>
        <taxon>Bacillota</taxon>
        <taxon>Clostridia</taxon>
        <taxon>Peptostreptococcales</taxon>
        <taxon>Thermotaleaceae</taxon>
        <taxon>Geosporobacter</taxon>
    </lineage>
</organism>
<accession>A0A1D8GF63</accession>
<dbReference type="CDD" id="cd07377">
    <property type="entry name" value="WHTH_GntR"/>
    <property type="match status" value="1"/>
</dbReference>
<dbReference type="InterPro" id="IPR036388">
    <property type="entry name" value="WH-like_DNA-bd_sf"/>
</dbReference>
<dbReference type="Pfam" id="PF00392">
    <property type="entry name" value="GntR"/>
    <property type="match status" value="1"/>
</dbReference>
<dbReference type="PROSITE" id="PS50949">
    <property type="entry name" value="HTH_GNTR"/>
    <property type="match status" value="1"/>
</dbReference>
<dbReference type="InterPro" id="IPR036390">
    <property type="entry name" value="WH_DNA-bd_sf"/>
</dbReference>
<gene>
    <name evidence="5" type="ORF">Gferi_08070</name>
</gene>
<keyword evidence="6" id="KW-1185">Reference proteome</keyword>
<dbReference type="GO" id="GO:0003700">
    <property type="term" value="F:DNA-binding transcription factor activity"/>
    <property type="evidence" value="ECO:0007669"/>
    <property type="project" value="InterPro"/>
</dbReference>
<keyword evidence="3" id="KW-0804">Transcription</keyword>
<dbReference type="SMART" id="SM00345">
    <property type="entry name" value="HTH_GNTR"/>
    <property type="match status" value="1"/>
</dbReference>
<dbReference type="GO" id="GO:0003677">
    <property type="term" value="F:DNA binding"/>
    <property type="evidence" value="ECO:0007669"/>
    <property type="project" value="UniProtKB-KW"/>
</dbReference>
<evidence type="ECO:0000256" key="2">
    <source>
        <dbReference type="ARBA" id="ARBA00023125"/>
    </source>
</evidence>
<dbReference type="PANTHER" id="PTHR43537">
    <property type="entry name" value="TRANSCRIPTIONAL REGULATOR, GNTR FAMILY"/>
    <property type="match status" value="1"/>
</dbReference>
<dbReference type="SUPFAM" id="SSF46785">
    <property type="entry name" value="Winged helix' DNA-binding domain"/>
    <property type="match status" value="1"/>
</dbReference>
<evidence type="ECO:0000313" key="6">
    <source>
        <dbReference type="Proteomes" id="UP000095743"/>
    </source>
</evidence>
<dbReference type="KEGG" id="gfe:Gferi_08070"/>
<sequence length="222" mass="26314">MDFYTKNDIIYQKIKDKIIYGIVKPGERLVISELADEFNVSSMPVREAIKRLQQDHFVEVIPHIGARVISFELERFRETVLIMIELEGLAAKLVIPYIDESRIIKLDQMLEAMEVTIKEKDNSMYGQLNKEFHMLIYSAGPYSQLYELIMNYWEKTEFLKAIFTKFIDRPQKSYEEHILWLNAIKEGDTEKSKEILKMHRESAFEIFIESHIKEAQSKKFSY</sequence>
<dbReference type="InterPro" id="IPR008920">
    <property type="entry name" value="TF_FadR/GntR_C"/>
</dbReference>
<dbReference type="OrthoDB" id="162982at2"/>
<dbReference type="Gene3D" id="1.20.120.530">
    <property type="entry name" value="GntR ligand-binding domain-like"/>
    <property type="match status" value="1"/>
</dbReference>
<proteinExistence type="predicted"/>
<evidence type="ECO:0000313" key="5">
    <source>
        <dbReference type="EMBL" id="AOT69534.1"/>
    </source>
</evidence>
<evidence type="ECO:0000259" key="4">
    <source>
        <dbReference type="PROSITE" id="PS50949"/>
    </source>
</evidence>
<dbReference type="STRING" id="1424294.Gferi_08070"/>
<reference evidence="5 6" key="1">
    <citation type="submission" date="2016-09" db="EMBL/GenBank/DDBJ databases">
        <title>Genomic analysis reveals versatility of anaerobic energy metabolism of Geosporobacter ferrireducens IRF9 of phylum Firmicutes.</title>
        <authorList>
            <person name="Kim S.-J."/>
        </authorList>
    </citation>
    <scope>NUCLEOTIDE SEQUENCE [LARGE SCALE GENOMIC DNA]</scope>
    <source>
        <strain evidence="5 6">IRF9</strain>
    </source>
</reference>
<dbReference type="Gene3D" id="1.10.10.10">
    <property type="entry name" value="Winged helix-like DNA-binding domain superfamily/Winged helix DNA-binding domain"/>
    <property type="match status" value="1"/>
</dbReference>
<evidence type="ECO:0000256" key="3">
    <source>
        <dbReference type="ARBA" id="ARBA00023163"/>
    </source>
</evidence>
<dbReference type="InterPro" id="IPR011711">
    <property type="entry name" value="GntR_C"/>
</dbReference>
<protein>
    <recommendedName>
        <fullName evidence="4">HTH gntR-type domain-containing protein</fullName>
    </recommendedName>
</protein>